<reference evidence="2 3" key="1">
    <citation type="submission" date="2021-06" db="EMBL/GenBank/DDBJ databases">
        <title>44 bacteria genomes isolated from Dapeng, Shenzhen.</title>
        <authorList>
            <person name="Zheng W."/>
            <person name="Yu S."/>
            <person name="Huang Y."/>
        </authorList>
    </citation>
    <scope>NUCLEOTIDE SEQUENCE [LARGE SCALE GENOMIC DNA]</scope>
    <source>
        <strain evidence="2 3">DP5N14-6</strain>
    </source>
</reference>
<feature type="signal peptide" evidence="1">
    <location>
        <begin position="1"/>
        <end position="20"/>
    </location>
</feature>
<gene>
    <name evidence="2" type="ORF">KUV23_16160</name>
</gene>
<keyword evidence="1" id="KW-0732">Signal</keyword>
<dbReference type="Proteomes" id="UP000766609">
    <property type="component" value="Unassembled WGS sequence"/>
</dbReference>
<protein>
    <submittedName>
        <fullName evidence="2">Carboxypeptidase-like regulatory domain-containing protein</fullName>
    </submittedName>
</protein>
<keyword evidence="3" id="KW-1185">Reference proteome</keyword>
<comment type="caution">
    <text evidence="2">The sequence shown here is derived from an EMBL/GenBank/DDBJ whole genome shotgun (WGS) entry which is preliminary data.</text>
</comment>
<evidence type="ECO:0000313" key="3">
    <source>
        <dbReference type="Proteomes" id="UP000766609"/>
    </source>
</evidence>
<organism evidence="2 3">
    <name type="scientific">Algoriphagus marincola</name>
    <dbReference type="NCBI Taxonomy" id="264027"/>
    <lineage>
        <taxon>Bacteria</taxon>
        <taxon>Pseudomonadati</taxon>
        <taxon>Bacteroidota</taxon>
        <taxon>Cytophagia</taxon>
        <taxon>Cytophagales</taxon>
        <taxon>Cyclobacteriaceae</taxon>
        <taxon>Algoriphagus</taxon>
    </lineage>
</organism>
<evidence type="ECO:0000313" key="2">
    <source>
        <dbReference type="EMBL" id="MBY5952524.1"/>
    </source>
</evidence>
<feature type="chain" id="PRO_5045843337" evidence="1">
    <location>
        <begin position="21"/>
        <end position="382"/>
    </location>
</feature>
<dbReference type="InterPro" id="IPR008969">
    <property type="entry name" value="CarboxyPept-like_regulatory"/>
</dbReference>
<dbReference type="SUPFAM" id="SSF49464">
    <property type="entry name" value="Carboxypeptidase regulatory domain-like"/>
    <property type="match status" value="1"/>
</dbReference>
<dbReference type="EMBL" id="JAHVHP010000002">
    <property type="protein sequence ID" value="MBY5952524.1"/>
    <property type="molecule type" value="Genomic_DNA"/>
</dbReference>
<dbReference type="Pfam" id="PF13715">
    <property type="entry name" value="CarbopepD_reg_2"/>
    <property type="match status" value="1"/>
</dbReference>
<evidence type="ECO:0000256" key="1">
    <source>
        <dbReference type="SAM" id="SignalP"/>
    </source>
</evidence>
<sequence>MRIYAIILLFILGYSECSLAQTFSFEILNDDTKTPISFAHIQVENELIGTVTDINGRGSVTIPKDFVSKSVIISFIGYASLTISIQSLKAETTNKFFLKESSTDLDEIEVIDIGMDPRDFINSALEKVDETFYTKKYRSIGLYHEKVVEDGDSTFSYEAKFLIESQGFKKATNQNRYIENDEAYLEEVIYSRGEQKYNVVNVAELINFSLPYGDQGIKEDSFISSFFLFKNSIEKMAFIQNREAFEGDWYFERLIDQDGKTLIKVSIGNKGKQCFSYWIDQKSMEINSIEGFIPFGDFNSNNPVSSYHPGNVRFRIDYFLVENKSFLKQIWIEREGSFENDDIKGEKLSAATLTIEDLTEEKPDKKKKVDVFFVQNFINQDQ</sequence>
<proteinExistence type="predicted"/>
<dbReference type="RefSeq" id="WP_222584780.1">
    <property type="nucleotide sequence ID" value="NZ_JAHVHP010000002.1"/>
</dbReference>
<accession>A0ABS7N878</accession>
<name>A0ABS7N878_9BACT</name>